<comment type="pathway">
    <text evidence="1 11">Lipid metabolism; fatty acid biosynthesis.</text>
</comment>
<keyword evidence="6 11" id="KW-0808">Transferase</keyword>
<dbReference type="EC" id="2.3.1.179" evidence="3 11"/>
<dbReference type="GO" id="GO:0006633">
    <property type="term" value="P:fatty acid biosynthetic process"/>
    <property type="evidence" value="ECO:0007669"/>
    <property type="project" value="UniProtKB-UniPathway"/>
</dbReference>
<keyword evidence="8" id="KW-0443">Lipid metabolism</keyword>
<proteinExistence type="inferred from homology"/>
<organism evidence="15 16">
    <name type="scientific">Aeoliella mucimassa</name>
    <dbReference type="NCBI Taxonomy" id="2527972"/>
    <lineage>
        <taxon>Bacteria</taxon>
        <taxon>Pseudomonadati</taxon>
        <taxon>Planctomycetota</taxon>
        <taxon>Planctomycetia</taxon>
        <taxon>Pirellulales</taxon>
        <taxon>Lacipirellulaceae</taxon>
        <taxon>Aeoliella</taxon>
    </lineage>
</organism>
<evidence type="ECO:0000256" key="2">
    <source>
        <dbReference type="ARBA" id="ARBA00008467"/>
    </source>
</evidence>
<dbReference type="Pfam" id="PF00109">
    <property type="entry name" value="ketoacyl-synt"/>
    <property type="match status" value="1"/>
</dbReference>
<evidence type="ECO:0000256" key="11">
    <source>
        <dbReference type="PIRNR" id="PIRNR000447"/>
    </source>
</evidence>
<evidence type="ECO:0000256" key="4">
    <source>
        <dbReference type="ARBA" id="ARBA00014657"/>
    </source>
</evidence>
<dbReference type="Pfam" id="PF02801">
    <property type="entry name" value="Ketoacyl-synt_C"/>
    <property type="match status" value="1"/>
</dbReference>
<dbReference type="EMBL" id="CP036278">
    <property type="protein sequence ID" value="QDU53890.1"/>
    <property type="molecule type" value="Genomic_DNA"/>
</dbReference>
<comment type="function">
    <text evidence="11">Involved in the type II fatty acid elongation cycle. Catalyzes the elongation of a wide range of acyl-ACP by the addition of two carbons from malonyl-ACP to an acyl acceptor. Can efficiently catalyze the conversion of palmitoleoyl-ACP (cis-hexadec-9-enoyl-ACP) to cis-vaccenoyl-ACP (cis-octadec-11-enoyl-ACP), an essential step in the thermal regulation of fatty acid composition.</text>
</comment>
<evidence type="ECO:0000256" key="10">
    <source>
        <dbReference type="ARBA" id="ARBA00023315"/>
    </source>
</evidence>
<dbReference type="UniPathway" id="UPA00094"/>
<dbReference type="Gene3D" id="3.40.47.10">
    <property type="match status" value="1"/>
</dbReference>
<dbReference type="PIRSF" id="PIRSF000447">
    <property type="entry name" value="KAS_II"/>
    <property type="match status" value="1"/>
</dbReference>
<evidence type="ECO:0000256" key="3">
    <source>
        <dbReference type="ARBA" id="ARBA00012356"/>
    </source>
</evidence>
<evidence type="ECO:0000256" key="5">
    <source>
        <dbReference type="ARBA" id="ARBA00022516"/>
    </source>
</evidence>
<comment type="catalytic activity">
    <reaction evidence="11">
        <text>a fatty acyl-[ACP] + malonyl-[ACP] + H(+) = a 3-oxoacyl-[ACP] + holo-[ACP] + CO2</text>
        <dbReference type="Rhea" id="RHEA:22836"/>
        <dbReference type="Rhea" id="RHEA-COMP:9623"/>
        <dbReference type="Rhea" id="RHEA-COMP:9685"/>
        <dbReference type="Rhea" id="RHEA-COMP:9916"/>
        <dbReference type="Rhea" id="RHEA-COMP:14125"/>
        <dbReference type="ChEBI" id="CHEBI:15378"/>
        <dbReference type="ChEBI" id="CHEBI:16526"/>
        <dbReference type="ChEBI" id="CHEBI:64479"/>
        <dbReference type="ChEBI" id="CHEBI:78449"/>
        <dbReference type="ChEBI" id="CHEBI:78776"/>
        <dbReference type="ChEBI" id="CHEBI:138651"/>
    </reaction>
</comment>
<dbReference type="CDD" id="cd00834">
    <property type="entry name" value="KAS_I_II"/>
    <property type="match status" value="1"/>
</dbReference>
<dbReference type="InterPro" id="IPR000794">
    <property type="entry name" value="Beta-ketoacyl_synthase"/>
</dbReference>
<evidence type="ECO:0000256" key="12">
    <source>
        <dbReference type="PIRSR" id="PIRSR000447-1"/>
    </source>
</evidence>
<protein>
    <recommendedName>
        <fullName evidence="4 11">3-oxoacyl-[acyl-carrier-protein] synthase 2</fullName>
        <ecNumber evidence="3 11">2.3.1.179</ecNumber>
    </recommendedName>
</protein>
<name>A0A518AGN8_9BACT</name>
<keyword evidence="10 11" id="KW-0012">Acyltransferase</keyword>
<keyword evidence="9 11" id="KW-0275">Fatty acid biosynthesis</keyword>
<dbReference type="PROSITE" id="PS52004">
    <property type="entry name" value="KS3_2"/>
    <property type="match status" value="1"/>
</dbReference>
<sequence length="424" mass="44880">MKRRVVVTGIGCVTPLGTKPNELWANLMECKSGVGRTTLFDAANFPTKIAAEVRDWSVAKDGLDTAEWAGRGRHTQFAAGAAQQAMGDSGVVGTVDPQRLGVYLGAGEGQQDFEAFSRMMVASLSSGEFNLGTFVRQGLDQLDPQLELEQEPNMPVGYLAAMFDAQGPNINCLTACAASSQAIGEATEMIRRGDADAMLSGGAHSMIHPFGVTGFNLLTALSERNDDPEAASRPFDLERDGFVLGEGASMVVLEEYEHAKARGANIYGEISGYGTTADAFRITDTHPEGRGAIACINMALADAGLNPDAIHYINAHGTSTTVNDKVETLAIKQSFGDLAYKIPVSSTKSMTGHLIAAAGATELIICLMAMRHGIAPPTINYQTPDPNCDLDYVPNAPRELPIKTTLSNSFGFGGQNITLIATAV</sequence>
<dbReference type="OrthoDB" id="292158at2"/>
<comment type="similarity">
    <text evidence="2 11 13">Belongs to the thiolase-like superfamily. Beta-ketoacyl-ACP synthases family.</text>
</comment>
<dbReference type="FunFam" id="3.40.47.10:FF:000029">
    <property type="entry name" value="3-oxoacyl-[acyl-carrier-protein] synthase 1"/>
    <property type="match status" value="1"/>
</dbReference>
<dbReference type="GO" id="GO:0005829">
    <property type="term" value="C:cytosol"/>
    <property type="evidence" value="ECO:0007669"/>
    <property type="project" value="TreeGrafter"/>
</dbReference>
<evidence type="ECO:0000259" key="14">
    <source>
        <dbReference type="PROSITE" id="PS52004"/>
    </source>
</evidence>
<dbReference type="SMART" id="SM00825">
    <property type="entry name" value="PKS_KS"/>
    <property type="match status" value="1"/>
</dbReference>
<keyword evidence="16" id="KW-1185">Reference proteome</keyword>
<dbReference type="InterPro" id="IPR020841">
    <property type="entry name" value="PKS_Beta-ketoAc_synthase_dom"/>
</dbReference>
<dbReference type="KEGG" id="amuc:Pan181_00680"/>
<accession>A0A518AGN8</accession>
<dbReference type="GO" id="GO:0004315">
    <property type="term" value="F:3-oxoacyl-[acyl-carrier-protein] synthase activity"/>
    <property type="evidence" value="ECO:0007669"/>
    <property type="project" value="UniProtKB-EC"/>
</dbReference>
<dbReference type="InterPro" id="IPR016039">
    <property type="entry name" value="Thiolase-like"/>
</dbReference>
<dbReference type="Proteomes" id="UP000315750">
    <property type="component" value="Chromosome"/>
</dbReference>
<dbReference type="PANTHER" id="PTHR11712">
    <property type="entry name" value="POLYKETIDE SYNTHASE-RELATED"/>
    <property type="match status" value="1"/>
</dbReference>
<dbReference type="InterPro" id="IPR014030">
    <property type="entry name" value="Ketoacyl_synth_N"/>
</dbReference>
<dbReference type="RefSeq" id="WP_145244935.1">
    <property type="nucleotide sequence ID" value="NZ_CP036278.1"/>
</dbReference>
<keyword evidence="5 11" id="KW-0444">Lipid biosynthesis</keyword>
<evidence type="ECO:0000256" key="9">
    <source>
        <dbReference type="ARBA" id="ARBA00023160"/>
    </source>
</evidence>
<evidence type="ECO:0000256" key="8">
    <source>
        <dbReference type="ARBA" id="ARBA00023098"/>
    </source>
</evidence>
<keyword evidence="7" id="KW-0276">Fatty acid metabolism</keyword>
<dbReference type="InterPro" id="IPR014031">
    <property type="entry name" value="Ketoacyl_synth_C"/>
</dbReference>
<evidence type="ECO:0000256" key="13">
    <source>
        <dbReference type="RuleBase" id="RU003694"/>
    </source>
</evidence>
<evidence type="ECO:0000256" key="7">
    <source>
        <dbReference type="ARBA" id="ARBA00022832"/>
    </source>
</evidence>
<gene>
    <name evidence="15" type="primary">fabF_1</name>
    <name evidence="15" type="ORF">Pan181_00680</name>
</gene>
<feature type="domain" description="Ketosynthase family 3 (KS3)" evidence="14">
    <location>
        <begin position="2"/>
        <end position="423"/>
    </location>
</feature>
<dbReference type="InterPro" id="IPR017568">
    <property type="entry name" value="3-oxoacyl-ACP_synth-2"/>
</dbReference>
<evidence type="ECO:0000256" key="6">
    <source>
        <dbReference type="ARBA" id="ARBA00022679"/>
    </source>
</evidence>
<dbReference type="SUPFAM" id="SSF53901">
    <property type="entry name" value="Thiolase-like"/>
    <property type="match status" value="2"/>
</dbReference>
<dbReference type="PANTHER" id="PTHR11712:SF336">
    <property type="entry name" value="3-OXOACYL-[ACYL-CARRIER-PROTEIN] SYNTHASE, MITOCHONDRIAL"/>
    <property type="match status" value="1"/>
</dbReference>
<reference evidence="15 16" key="1">
    <citation type="submission" date="2019-02" db="EMBL/GenBank/DDBJ databases">
        <title>Deep-cultivation of Planctomycetes and their phenomic and genomic characterization uncovers novel biology.</title>
        <authorList>
            <person name="Wiegand S."/>
            <person name="Jogler M."/>
            <person name="Boedeker C."/>
            <person name="Pinto D."/>
            <person name="Vollmers J."/>
            <person name="Rivas-Marin E."/>
            <person name="Kohn T."/>
            <person name="Peeters S.H."/>
            <person name="Heuer A."/>
            <person name="Rast P."/>
            <person name="Oberbeckmann S."/>
            <person name="Bunk B."/>
            <person name="Jeske O."/>
            <person name="Meyerdierks A."/>
            <person name="Storesund J.E."/>
            <person name="Kallscheuer N."/>
            <person name="Luecker S."/>
            <person name="Lage O.M."/>
            <person name="Pohl T."/>
            <person name="Merkel B.J."/>
            <person name="Hornburger P."/>
            <person name="Mueller R.-W."/>
            <person name="Bruemmer F."/>
            <person name="Labrenz M."/>
            <person name="Spormann A.M."/>
            <person name="Op den Camp H."/>
            <person name="Overmann J."/>
            <person name="Amann R."/>
            <person name="Jetten M.S.M."/>
            <person name="Mascher T."/>
            <person name="Medema M.H."/>
            <person name="Devos D.P."/>
            <person name="Kaster A.-K."/>
            <person name="Ovreas L."/>
            <person name="Rohde M."/>
            <person name="Galperin M.Y."/>
            <person name="Jogler C."/>
        </authorList>
    </citation>
    <scope>NUCLEOTIDE SEQUENCE [LARGE SCALE GENOMIC DNA]</scope>
    <source>
        <strain evidence="15 16">Pan181</strain>
    </source>
</reference>
<evidence type="ECO:0000313" key="16">
    <source>
        <dbReference type="Proteomes" id="UP000315750"/>
    </source>
</evidence>
<evidence type="ECO:0000313" key="15">
    <source>
        <dbReference type="EMBL" id="QDU53890.1"/>
    </source>
</evidence>
<feature type="active site" description="For beta-ketoacyl synthase activity" evidence="12">
    <location>
        <position position="176"/>
    </location>
</feature>
<comment type="catalytic activity">
    <reaction evidence="11">
        <text>(9Z)-hexadecenoyl-[ACP] + malonyl-[ACP] + H(+) = 3-oxo-(11Z)-octadecenoyl-[ACP] + holo-[ACP] + CO2</text>
        <dbReference type="Rhea" id="RHEA:55040"/>
        <dbReference type="Rhea" id="RHEA-COMP:9623"/>
        <dbReference type="Rhea" id="RHEA-COMP:9685"/>
        <dbReference type="Rhea" id="RHEA-COMP:10800"/>
        <dbReference type="Rhea" id="RHEA-COMP:14074"/>
        <dbReference type="ChEBI" id="CHEBI:15378"/>
        <dbReference type="ChEBI" id="CHEBI:16526"/>
        <dbReference type="ChEBI" id="CHEBI:64479"/>
        <dbReference type="ChEBI" id="CHEBI:78449"/>
        <dbReference type="ChEBI" id="CHEBI:83989"/>
        <dbReference type="ChEBI" id="CHEBI:138538"/>
        <dbReference type="EC" id="2.3.1.179"/>
    </reaction>
</comment>
<dbReference type="AlphaFoldDB" id="A0A518AGN8"/>
<evidence type="ECO:0000256" key="1">
    <source>
        <dbReference type="ARBA" id="ARBA00005194"/>
    </source>
</evidence>
<dbReference type="NCBIfam" id="NF005589">
    <property type="entry name" value="PRK07314.1"/>
    <property type="match status" value="1"/>
</dbReference>